<organism evidence="1 2">
    <name type="scientific">Streblomastix strix</name>
    <dbReference type="NCBI Taxonomy" id="222440"/>
    <lineage>
        <taxon>Eukaryota</taxon>
        <taxon>Metamonada</taxon>
        <taxon>Preaxostyla</taxon>
        <taxon>Oxymonadida</taxon>
        <taxon>Streblomastigidae</taxon>
        <taxon>Streblomastix</taxon>
    </lineage>
</organism>
<dbReference type="Gene3D" id="2.60.120.920">
    <property type="match status" value="1"/>
</dbReference>
<dbReference type="EMBL" id="SNRW01002689">
    <property type="protein sequence ID" value="KAA6392015.1"/>
    <property type="molecule type" value="Genomic_DNA"/>
</dbReference>
<reference evidence="1 2" key="1">
    <citation type="submission" date="2019-03" db="EMBL/GenBank/DDBJ databases">
        <title>Single cell metagenomics reveals metabolic interactions within the superorganism composed of flagellate Streblomastix strix and complex community of Bacteroidetes bacteria on its surface.</title>
        <authorList>
            <person name="Treitli S.C."/>
            <person name="Kolisko M."/>
            <person name="Husnik F."/>
            <person name="Keeling P."/>
            <person name="Hampl V."/>
        </authorList>
    </citation>
    <scope>NUCLEOTIDE SEQUENCE [LARGE SCALE GENOMIC DNA]</scope>
    <source>
        <strain evidence="1">ST1C</strain>
    </source>
</reference>
<evidence type="ECO:0000313" key="1">
    <source>
        <dbReference type="EMBL" id="KAA6392015.1"/>
    </source>
</evidence>
<protein>
    <recommendedName>
        <fullName evidence="3">SPRY domain-containing protein</fullName>
    </recommendedName>
</protein>
<comment type="caution">
    <text evidence="1">The sequence shown here is derived from an EMBL/GenBank/DDBJ whole genome shotgun (WGS) entry which is preliminary data.</text>
</comment>
<name>A0A5J4WBS7_9EUKA</name>
<dbReference type="InterPro" id="IPR043136">
    <property type="entry name" value="B30.2/SPRY_sf"/>
</dbReference>
<proteinExistence type="predicted"/>
<dbReference type="Proteomes" id="UP000324800">
    <property type="component" value="Unassembled WGS sequence"/>
</dbReference>
<dbReference type="AlphaFoldDB" id="A0A5J4WBS7"/>
<gene>
    <name evidence="1" type="ORF">EZS28_012458</name>
</gene>
<evidence type="ECO:0008006" key="3">
    <source>
        <dbReference type="Google" id="ProtNLM"/>
    </source>
</evidence>
<accession>A0A5J4WBS7</accession>
<sequence>MKPMKDMKIKKKKEEKLEKNLVSLEINNSNKSHYEISNLNNNQKKINKISGYSYAPISLTQTLEKGIFQIELEFSNGGSDSGIGIVRDSYSIPSGGEPFVGINCQHMATFGGGGYNGGAGSVSYKGSSVSGNKSYSDNQKVMMEYDSGKCTLTLFINNEQQPVYVSGIKEKVKFVLGMYSTGRTCIIKSLKKVSAPTAIHLSNEKAVQW</sequence>
<evidence type="ECO:0000313" key="2">
    <source>
        <dbReference type="Proteomes" id="UP000324800"/>
    </source>
</evidence>